<evidence type="ECO:0000313" key="1">
    <source>
        <dbReference type="EMBL" id="MBV2143752.1"/>
    </source>
</evidence>
<dbReference type="InterPro" id="IPR024640">
    <property type="entry name" value="Toxin-antitoxin_type_1_toxin"/>
</dbReference>
<dbReference type="Proteomes" id="UP000752297">
    <property type="component" value="Unassembled WGS sequence"/>
</dbReference>
<accession>A0A949PM26</accession>
<sequence>MATQYTTDVSQAIQHAAAGLNTIDWLDQAAARELGPLAEATANMFMVLFYQAETGLATREDFLQARAEIRRALRN</sequence>
<evidence type="ECO:0000313" key="2">
    <source>
        <dbReference type="Proteomes" id="UP000752297"/>
    </source>
</evidence>
<proteinExistence type="predicted"/>
<dbReference type="Pfam" id="PF12703">
    <property type="entry name" value="ptaRNA1_toxin"/>
    <property type="match status" value="1"/>
</dbReference>
<comment type="caution">
    <text evidence="1">The sequence shown here is derived from an EMBL/GenBank/DDBJ whole genome shotgun (WGS) entry which is preliminary data.</text>
</comment>
<dbReference type="AlphaFoldDB" id="A0A949PM26"/>
<protein>
    <submittedName>
        <fullName evidence="1">Type I toxin-antitoxin system ptaRNA1 family toxin</fullName>
    </submittedName>
</protein>
<reference evidence="1 2" key="1">
    <citation type="submission" date="2021-06" db="EMBL/GenBank/DDBJ databases">
        <title>Falsochrobactrum tianjin sp.nov., a new petroleum-degrading bacteria isolated from oily soils.</title>
        <authorList>
            <person name="Chen G."/>
            <person name="Chen H."/>
            <person name="Tian J."/>
            <person name="Qing J."/>
            <person name="Zhong L."/>
            <person name="Ma W."/>
            <person name="Song Y."/>
            <person name="Cui X."/>
            <person name="Yan B."/>
        </authorList>
    </citation>
    <scope>NUCLEOTIDE SEQUENCE [LARGE SCALE GENOMIC DNA]</scope>
    <source>
        <strain evidence="1 2">TDYN1</strain>
    </source>
</reference>
<keyword evidence="2" id="KW-1185">Reference proteome</keyword>
<name>A0A949PM26_9HYPH</name>
<gene>
    <name evidence="1" type="ORF">KUG47_09600</name>
</gene>
<dbReference type="EMBL" id="JAHRVA010000003">
    <property type="protein sequence ID" value="MBV2143752.1"/>
    <property type="molecule type" value="Genomic_DNA"/>
</dbReference>
<organism evidence="1 2">
    <name type="scientific">Falsochrobactrum tianjinense</name>
    <dbReference type="NCBI Taxonomy" id="2706015"/>
    <lineage>
        <taxon>Bacteria</taxon>
        <taxon>Pseudomonadati</taxon>
        <taxon>Pseudomonadota</taxon>
        <taxon>Alphaproteobacteria</taxon>
        <taxon>Hyphomicrobiales</taxon>
        <taxon>Brucellaceae</taxon>
        <taxon>Falsochrobactrum</taxon>
    </lineage>
</organism>
<dbReference type="RefSeq" id="WP_217677732.1">
    <property type="nucleotide sequence ID" value="NZ_JAHRVA010000003.1"/>
</dbReference>